<feature type="transmembrane region" description="Helical" evidence="1">
    <location>
        <begin position="47"/>
        <end position="72"/>
    </location>
</feature>
<gene>
    <name evidence="2" type="ordered locus">MTR_4g054230</name>
</gene>
<sequence length="99" mass="10723">MFLVFVGGVFVFVIDVLLDALLPLCYRLCVVARRNGMILLNPRGFVCYCRCGSIYGVAVVVKVDFVVAMVVVVAKVDLINVTSIVVVVVVAKVVVVFSI</sequence>
<organism evidence="2 4">
    <name type="scientific">Medicago truncatula</name>
    <name type="common">Barrel medic</name>
    <name type="synonym">Medicago tribuloides</name>
    <dbReference type="NCBI Taxonomy" id="3880"/>
    <lineage>
        <taxon>Eukaryota</taxon>
        <taxon>Viridiplantae</taxon>
        <taxon>Streptophyta</taxon>
        <taxon>Embryophyta</taxon>
        <taxon>Tracheophyta</taxon>
        <taxon>Spermatophyta</taxon>
        <taxon>Magnoliopsida</taxon>
        <taxon>eudicotyledons</taxon>
        <taxon>Gunneridae</taxon>
        <taxon>Pentapetalae</taxon>
        <taxon>rosids</taxon>
        <taxon>fabids</taxon>
        <taxon>Fabales</taxon>
        <taxon>Fabaceae</taxon>
        <taxon>Papilionoideae</taxon>
        <taxon>50 kb inversion clade</taxon>
        <taxon>NPAAA clade</taxon>
        <taxon>Hologalegina</taxon>
        <taxon>IRL clade</taxon>
        <taxon>Trifolieae</taxon>
        <taxon>Medicago</taxon>
    </lineage>
</organism>
<dbReference type="EnsemblPlants" id="AES88385">
    <property type="protein sequence ID" value="AES88385"/>
    <property type="gene ID" value="MTR_4g054230"/>
</dbReference>
<keyword evidence="1 2" id="KW-0812">Transmembrane</keyword>
<evidence type="ECO:0000313" key="2">
    <source>
        <dbReference type="EMBL" id="AES88385.1"/>
    </source>
</evidence>
<feature type="transmembrane region" description="Helical" evidence="1">
    <location>
        <begin position="78"/>
        <end position="97"/>
    </location>
</feature>
<reference evidence="3" key="3">
    <citation type="submission" date="2015-04" db="UniProtKB">
        <authorList>
            <consortium name="EnsemblPlants"/>
        </authorList>
    </citation>
    <scope>IDENTIFICATION</scope>
    <source>
        <strain evidence="3">cv. Jemalong A17</strain>
    </source>
</reference>
<keyword evidence="1" id="KW-0472">Membrane</keyword>
<keyword evidence="4" id="KW-1185">Reference proteome</keyword>
<evidence type="ECO:0000313" key="3">
    <source>
        <dbReference type="EnsemblPlants" id="AES88385"/>
    </source>
</evidence>
<evidence type="ECO:0000313" key="4">
    <source>
        <dbReference type="Proteomes" id="UP000002051"/>
    </source>
</evidence>
<reference evidence="2 4" key="1">
    <citation type="journal article" date="2011" name="Nature">
        <title>The Medicago genome provides insight into the evolution of rhizobial symbioses.</title>
        <authorList>
            <person name="Young N.D."/>
            <person name="Debelle F."/>
            <person name="Oldroyd G.E."/>
            <person name="Geurts R."/>
            <person name="Cannon S.B."/>
            <person name="Udvardi M.K."/>
            <person name="Benedito V.A."/>
            <person name="Mayer K.F."/>
            <person name="Gouzy J."/>
            <person name="Schoof H."/>
            <person name="Van de Peer Y."/>
            <person name="Proost S."/>
            <person name="Cook D.R."/>
            <person name="Meyers B.C."/>
            <person name="Spannagl M."/>
            <person name="Cheung F."/>
            <person name="De Mita S."/>
            <person name="Krishnakumar V."/>
            <person name="Gundlach H."/>
            <person name="Zhou S."/>
            <person name="Mudge J."/>
            <person name="Bharti A.K."/>
            <person name="Murray J.D."/>
            <person name="Naoumkina M.A."/>
            <person name="Rosen B."/>
            <person name="Silverstein K.A."/>
            <person name="Tang H."/>
            <person name="Rombauts S."/>
            <person name="Zhao P.X."/>
            <person name="Zhou P."/>
            <person name="Barbe V."/>
            <person name="Bardou P."/>
            <person name="Bechner M."/>
            <person name="Bellec A."/>
            <person name="Berger A."/>
            <person name="Berges H."/>
            <person name="Bidwell S."/>
            <person name="Bisseling T."/>
            <person name="Choisne N."/>
            <person name="Couloux A."/>
            <person name="Denny R."/>
            <person name="Deshpande S."/>
            <person name="Dai X."/>
            <person name="Doyle J.J."/>
            <person name="Dudez A.M."/>
            <person name="Farmer A.D."/>
            <person name="Fouteau S."/>
            <person name="Franken C."/>
            <person name="Gibelin C."/>
            <person name="Gish J."/>
            <person name="Goldstein S."/>
            <person name="Gonzalez A.J."/>
            <person name="Green P.J."/>
            <person name="Hallab A."/>
            <person name="Hartog M."/>
            <person name="Hua A."/>
            <person name="Humphray S.J."/>
            <person name="Jeong D.H."/>
            <person name="Jing Y."/>
            <person name="Jocker A."/>
            <person name="Kenton S.M."/>
            <person name="Kim D.J."/>
            <person name="Klee K."/>
            <person name="Lai H."/>
            <person name="Lang C."/>
            <person name="Lin S."/>
            <person name="Macmil S.L."/>
            <person name="Magdelenat G."/>
            <person name="Matthews L."/>
            <person name="McCorrison J."/>
            <person name="Monaghan E.L."/>
            <person name="Mun J.H."/>
            <person name="Najar F.Z."/>
            <person name="Nicholson C."/>
            <person name="Noirot C."/>
            <person name="O'Bleness M."/>
            <person name="Paule C.R."/>
            <person name="Poulain J."/>
            <person name="Prion F."/>
            <person name="Qin B."/>
            <person name="Qu C."/>
            <person name="Retzel E.F."/>
            <person name="Riddle C."/>
            <person name="Sallet E."/>
            <person name="Samain S."/>
            <person name="Samson N."/>
            <person name="Sanders I."/>
            <person name="Saurat O."/>
            <person name="Scarpelli C."/>
            <person name="Schiex T."/>
            <person name="Segurens B."/>
            <person name="Severin A.J."/>
            <person name="Sherrier D.J."/>
            <person name="Shi R."/>
            <person name="Sims S."/>
            <person name="Singer S.R."/>
            <person name="Sinharoy S."/>
            <person name="Sterck L."/>
            <person name="Viollet A."/>
            <person name="Wang B.B."/>
            <person name="Wang K."/>
            <person name="Wang M."/>
            <person name="Wang X."/>
            <person name="Warfsmann J."/>
            <person name="Weissenbach J."/>
            <person name="White D.D."/>
            <person name="White J.D."/>
            <person name="Wiley G.B."/>
            <person name="Wincker P."/>
            <person name="Xing Y."/>
            <person name="Yang L."/>
            <person name="Yao Z."/>
            <person name="Ying F."/>
            <person name="Zhai J."/>
            <person name="Zhou L."/>
            <person name="Zuber A."/>
            <person name="Denarie J."/>
            <person name="Dixon R.A."/>
            <person name="May G.D."/>
            <person name="Schwartz D.C."/>
            <person name="Rogers J."/>
            <person name="Quetier F."/>
            <person name="Town C.D."/>
            <person name="Roe B.A."/>
        </authorList>
    </citation>
    <scope>NUCLEOTIDE SEQUENCE [LARGE SCALE GENOMIC DNA]</scope>
    <source>
        <strain evidence="2">A17</strain>
        <strain evidence="3 4">cv. Jemalong A17</strain>
    </source>
</reference>
<protein>
    <submittedName>
        <fullName evidence="2">Transmembrane protein, putative</fullName>
    </submittedName>
</protein>
<evidence type="ECO:0000256" key="1">
    <source>
        <dbReference type="SAM" id="Phobius"/>
    </source>
</evidence>
<proteinExistence type="predicted"/>
<dbReference type="HOGENOM" id="CLU_2323945_0_0_1"/>
<keyword evidence="1" id="KW-1133">Transmembrane helix</keyword>
<dbReference type="Proteomes" id="UP000002051">
    <property type="component" value="Chromosome 4"/>
</dbReference>
<dbReference type="PaxDb" id="3880-AES88385"/>
<dbReference type="AlphaFoldDB" id="G7JJP5"/>
<reference evidence="2 4" key="2">
    <citation type="journal article" date="2014" name="BMC Genomics">
        <title>An improved genome release (version Mt4.0) for the model legume Medicago truncatula.</title>
        <authorList>
            <person name="Tang H."/>
            <person name="Krishnakumar V."/>
            <person name="Bidwell S."/>
            <person name="Rosen B."/>
            <person name="Chan A."/>
            <person name="Zhou S."/>
            <person name="Gentzbittel L."/>
            <person name="Childs K.L."/>
            <person name="Yandell M."/>
            <person name="Gundlach H."/>
            <person name="Mayer K.F."/>
            <person name="Schwartz D.C."/>
            <person name="Town C.D."/>
        </authorList>
    </citation>
    <scope>GENOME REANNOTATION</scope>
    <source>
        <strain evidence="3 4">cv. Jemalong A17</strain>
    </source>
</reference>
<feature type="transmembrane region" description="Helical" evidence="1">
    <location>
        <begin position="6"/>
        <end position="26"/>
    </location>
</feature>
<name>G7JJP5_MEDTR</name>
<dbReference type="EMBL" id="CM001220">
    <property type="protein sequence ID" value="AES88385.1"/>
    <property type="molecule type" value="Genomic_DNA"/>
</dbReference>
<accession>G7JJP5</accession>